<dbReference type="InterPro" id="IPR041627">
    <property type="entry name" value="AAA_lid_6"/>
</dbReference>
<evidence type="ECO:0000313" key="2">
    <source>
        <dbReference type="EMBL" id="UQX13432.1"/>
    </source>
</evidence>
<dbReference type="NCBIfam" id="TIGR03922">
    <property type="entry name" value="T7SS_EccA"/>
    <property type="match status" value="1"/>
</dbReference>
<reference evidence="2" key="1">
    <citation type="submission" date="2022-05" db="EMBL/GenBank/DDBJ databases">
        <title>A methanotrophic Mycobacterium dominates a cave microbial ecosystem.</title>
        <authorList>
            <person name="Van Spanning R.J.M."/>
            <person name="Guan Q."/>
            <person name="Melkonian C."/>
            <person name="Gallant J."/>
            <person name="Polerecky L."/>
            <person name="Flot J.-F."/>
            <person name="Brandt B.W."/>
            <person name="Braster M."/>
            <person name="Iturbe Espinoza P."/>
            <person name="Aerts J."/>
            <person name="Meima-Franke M."/>
            <person name="Piersma S.R."/>
            <person name="Bunduc C."/>
            <person name="Ummels R."/>
            <person name="Pain A."/>
            <person name="Fleming E.J."/>
            <person name="van der Wel N."/>
            <person name="Gherman V.D."/>
            <person name="Sarbu S.M."/>
            <person name="Bodelier P.L.E."/>
            <person name="Bitter W."/>
        </authorList>
    </citation>
    <scope>NUCLEOTIDE SEQUENCE</scope>
    <source>
        <strain evidence="2">Sulfur Cave</strain>
        <plasmid evidence="2">unnamed</plasmid>
    </source>
</reference>
<geneLocation type="plasmid" evidence="2 3">
    <name>unnamed</name>
</geneLocation>
<evidence type="ECO:0000259" key="1">
    <source>
        <dbReference type="SMART" id="SM00382"/>
    </source>
</evidence>
<dbReference type="PANTHER" id="PTHR43392:SF2">
    <property type="entry name" value="AAA-TYPE ATPASE FAMILY PROTEIN _ ANKYRIN REPEAT FAMILY PROTEIN"/>
    <property type="match status" value="1"/>
</dbReference>
<proteinExistence type="predicted"/>
<dbReference type="SMART" id="SM00382">
    <property type="entry name" value="AAA"/>
    <property type="match status" value="1"/>
</dbReference>
<dbReference type="Proteomes" id="UP001056610">
    <property type="component" value="Plasmid unnamed"/>
</dbReference>
<evidence type="ECO:0000313" key="3">
    <source>
        <dbReference type="Proteomes" id="UP001056610"/>
    </source>
</evidence>
<sequence length="646" mass="69535">MSTATDNYEAGVAALGIIDGGRADQQQALTYFKEATELDPVMCDAWLGRILCGDKASGTLYKAWRCRQQMHAQVNRMGINAAQLWARFDIGMGIVGLEQPIYDQSSLAAALASALAMGSRPDYAEAIDTLGEASPTAVTEWVKAAVYYRCERWPDVIDTVTGQMRLFDKDAALKVAADLAVGISLARLGRLDEADTHLRAVAEQDTLSEAVPAAQWYSALIARERRQEDTAKDLLRQVNAVAPSAEVSAALDDSGVRLQITTPEAIAERTDPWDPATGPSAADLAEARAAAARAEVLAEATAELEAQVGMYELKDQVRTFRSRIRMAEKRRNLGLKTPAAANHMIFIGPPGTGKTSVAKVIAKTLCGLGIVSTSKVVEVSGKELVGEHLGESEGKTKAYVQKALDGVLFIDEAYALISAENKGSNADAFGKAVIDTLLTFIENERHRLVVIIAGYEEDIDQLLATNEGMTSRFAHRFRFNTYSPDELIAIAHTLAGGRDDTLSADSVELLGHTCEQLAAITTGARDADPVELLTGVLRALAEDEIAVERRDGLLRYARDQLAAITTARRSAIDLVGNGRFIRKVLENAADYRDVRVDEALSDDGDGDQDLLMTIARADMARALHKVLSGESRSSGVDFAAILGGLV</sequence>
<dbReference type="CDD" id="cd00009">
    <property type="entry name" value="AAA"/>
    <property type="match status" value="1"/>
</dbReference>
<protein>
    <submittedName>
        <fullName evidence="2">Type VII secretion AAA-ATPase EccA</fullName>
    </submittedName>
</protein>
<dbReference type="Pfam" id="PF00004">
    <property type="entry name" value="AAA"/>
    <property type="match status" value="1"/>
</dbReference>
<dbReference type="Pfam" id="PF21545">
    <property type="entry name" value="T7SS_EccA1_N"/>
    <property type="match status" value="1"/>
</dbReference>
<organism evidence="2 3">
    <name type="scientific">Candidatus Mycobacterium methanotrophicum</name>
    <dbReference type="NCBI Taxonomy" id="2943498"/>
    <lineage>
        <taxon>Bacteria</taxon>
        <taxon>Bacillati</taxon>
        <taxon>Actinomycetota</taxon>
        <taxon>Actinomycetes</taxon>
        <taxon>Mycobacteriales</taxon>
        <taxon>Mycobacteriaceae</taxon>
        <taxon>Mycobacterium</taxon>
    </lineage>
</organism>
<dbReference type="InterPro" id="IPR003593">
    <property type="entry name" value="AAA+_ATPase"/>
</dbReference>
<name>A0ABY4QSS2_9MYCO</name>
<dbReference type="EMBL" id="CP097321">
    <property type="protein sequence ID" value="UQX13432.1"/>
    <property type="molecule type" value="Genomic_DNA"/>
</dbReference>
<dbReference type="InterPro" id="IPR003959">
    <property type="entry name" value="ATPase_AAA_core"/>
</dbReference>
<gene>
    <name evidence="2" type="primary">eccA</name>
    <name evidence="2" type="ORF">M5I08_24815</name>
</gene>
<dbReference type="InterPro" id="IPR023835">
    <property type="entry name" value="T7SS_EccA"/>
</dbReference>
<dbReference type="PANTHER" id="PTHR43392">
    <property type="entry name" value="AAA-TYPE ATPASE FAMILY PROTEIN / ANKYRIN REPEAT FAMILY PROTEIN"/>
    <property type="match status" value="1"/>
</dbReference>
<feature type="domain" description="AAA+ ATPase" evidence="1">
    <location>
        <begin position="340"/>
        <end position="483"/>
    </location>
</feature>
<accession>A0ABY4QSS2</accession>
<dbReference type="InterPro" id="IPR050773">
    <property type="entry name" value="CbxX/CfxQ_RuBisCO_ESX"/>
</dbReference>
<keyword evidence="3" id="KW-1185">Reference proteome</keyword>
<dbReference type="RefSeq" id="WP_219069437.1">
    <property type="nucleotide sequence ID" value="NZ_CAJUXY010000056.1"/>
</dbReference>
<keyword evidence="2" id="KW-0614">Plasmid</keyword>
<dbReference type="Pfam" id="PF17866">
    <property type="entry name" value="AAA_lid_6"/>
    <property type="match status" value="1"/>
</dbReference>
<dbReference type="InterPro" id="IPR049078">
    <property type="entry name" value="T7SS_EccA1-like_N"/>
</dbReference>